<keyword evidence="4" id="KW-1185">Reference proteome</keyword>
<dbReference type="InterPro" id="IPR017517">
    <property type="entry name" value="Maleyloyr_isom"/>
</dbReference>
<dbReference type="RefSeq" id="WP_262850302.1">
    <property type="nucleotide sequence ID" value="NZ_JANZYP010000101.1"/>
</dbReference>
<dbReference type="InterPro" id="IPR036527">
    <property type="entry name" value="SCP2_sterol-bd_dom_sf"/>
</dbReference>
<proteinExistence type="predicted"/>
<evidence type="ECO:0000313" key="3">
    <source>
        <dbReference type="EMBL" id="MFC4592381.1"/>
    </source>
</evidence>
<feature type="domain" description="Mycothiol-dependent maleylpyruvate isomerase metal-binding" evidence="2">
    <location>
        <begin position="11"/>
        <end position="147"/>
    </location>
</feature>
<organism evidence="3 4">
    <name type="scientific">Sphaerisporangium corydalis</name>
    <dbReference type="NCBI Taxonomy" id="1441875"/>
    <lineage>
        <taxon>Bacteria</taxon>
        <taxon>Bacillati</taxon>
        <taxon>Actinomycetota</taxon>
        <taxon>Actinomycetes</taxon>
        <taxon>Streptosporangiales</taxon>
        <taxon>Streptosporangiaceae</taxon>
        <taxon>Sphaerisporangium</taxon>
    </lineage>
</organism>
<reference evidence="4" key="1">
    <citation type="journal article" date="2019" name="Int. J. Syst. Evol. Microbiol.">
        <title>The Global Catalogue of Microorganisms (GCM) 10K type strain sequencing project: providing services to taxonomists for standard genome sequencing and annotation.</title>
        <authorList>
            <consortium name="The Broad Institute Genomics Platform"/>
            <consortium name="The Broad Institute Genome Sequencing Center for Infectious Disease"/>
            <person name="Wu L."/>
            <person name="Ma J."/>
        </authorList>
    </citation>
    <scope>NUCLEOTIDE SEQUENCE [LARGE SCALE GENOMIC DNA]</scope>
    <source>
        <strain evidence="4">CCUG 49560</strain>
    </source>
</reference>
<dbReference type="SUPFAM" id="SSF109854">
    <property type="entry name" value="DinB/YfiT-like putative metalloenzymes"/>
    <property type="match status" value="1"/>
</dbReference>
<evidence type="ECO:0000256" key="1">
    <source>
        <dbReference type="SAM" id="MobiDB-lite"/>
    </source>
</evidence>
<dbReference type="InterPro" id="IPR024344">
    <property type="entry name" value="MDMPI_metal-binding"/>
</dbReference>
<dbReference type="EMBL" id="JBHSFN010000049">
    <property type="protein sequence ID" value="MFC4592381.1"/>
    <property type="molecule type" value="Genomic_DNA"/>
</dbReference>
<protein>
    <submittedName>
        <fullName evidence="3">Maleylpyruvate isomerase family mycothiol-dependent enzyme</fullName>
    </submittedName>
</protein>
<feature type="region of interest" description="Disordered" evidence="1">
    <location>
        <begin position="215"/>
        <end position="259"/>
    </location>
</feature>
<feature type="compositionally biased region" description="Pro residues" evidence="1">
    <location>
        <begin position="245"/>
        <end position="259"/>
    </location>
</feature>
<name>A0ABV9EV88_9ACTN</name>
<dbReference type="SUPFAM" id="SSF55718">
    <property type="entry name" value="SCP-like"/>
    <property type="match status" value="1"/>
</dbReference>
<keyword evidence="3" id="KW-0413">Isomerase</keyword>
<dbReference type="Pfam" id="PF11716">
    <property type="entry name" value="MDMPI_N"/>
    <property type="match status" value="1"/>
</dbReference>
<evidence type="ECO:0000313" key="4">
    <source>
        <dbReference type="Proteomes" id="UP001595891"/>
    </source>
</evidence>
<comment type="caution">
    <text evidence="3">The sequence shown here is derived from an EMBL/GenBank/DDBJ whole genome shotgun (WGS) entry which is preliminary data.</text>
</comment>
<dbReference type="Gene3D" id="1.20.120.450">
    <property type="entry name" value="dinb family like domain"/>
    <property type="match status" value="1"/>
</dbReference>
<dbReference type="InterPro" id="IPR034660">
    <property type="entry name" value="DinB/YfiT-like"/>
</dbReference>
<sequence>MTVLDGLQAELAAATDRLLATTAALSDPDVTAPSLLPGWSRGHVLTHVARNADSLVNLMTWAKTGVFIPQYPTQEIRDAEIAEGAGQTAKEQYAGLAAGADRFAEAAEAMPPMAWRSLVQGMRPPEHPAWYLLVRRIREVEIHHVDLGAGYTWADWPEDFVRRELHDAMAGWPYDQSTVSAIRAGGMSWTGLGEGPVVEGPAPLVLAWLTGRLTGDGAGEPGGGPEQGLRLAGKPPAAPPWLTMPAPPGLPAAPPEEYP</sequence>
<dbReference type="Gene3D" id="3.30.1050.20">
    <property type="match status" value="1"/>
</dbReference>
<dbReference type="Proteomes" id="UP001595891">
    <property type="component" value="Unassembled WGS sequence"/>
</dbReference>
<feature type="compositionally biased region" description="Gly residues" evidence="1">
    <location>
        <begin position="215"/>
        <end position="226"/>
    </location>
</feature>
<accession>A0ABV9EV88</accession>
<dbReference type="GO" id="GO:0016853">
    <property type="term" value="F:isomerase activity"/>
    <property type="evidence" value="ECO:0007669"/>
    <property type="project" value="UniProtKB-KW"/>
</dbReference>
<dbReference type="NCBIfam" id="TIGR03083">
    <property type="entry name" value="maleylpyruvate isomerase family mycothiol-dependent enzyme"/>
    <property type="match status" value="1"/>
</dbReference>
<gene>
    <name evidence="3" type="ORF">ACFO8L_40270</name>
</gene>
<evidence type="ECO:0000259" key="2">
    <source>
        <dbReference type="Pfam" id="PF11716"/>
    </source>
</evidence>